<dbReference type="GeneID" id="43639247"/>
<keyword evidence="1" id="KW-0472">Membrane</keyword>
<gene>
    <name evidence="2" type="ORF">BDV38DRAFT_251349</name>
</gene>
<evidence type="ECO:0000313" key="3">
    <source>
        <dbReference type="Proteomes" id="UP000325672"/>
    </source>
</evidence>
<organism evidence="2 3">
    <name type="scientific">Aspergillus pseudotamarii</name>
    <dbReference type="NCBI Taxonomy" id="132259"/>
    <lineage>
        <taxon>Eukaryota</taxon>
        <taxon>Fungi</taxon>
        <taxon>Dikarya</taxon>
        <taxon>Ascomycota</taxon>
        <taxon>Pezizomycotina</taxon>
        <taxon>Eurotiomycetes</taxon>
        <taxon>Eurotiomycetidae</taxon>
        <taxon>Eurotiales</taxon>
        <taxon>Aspergillaceae</taxon>
        <taxon>Aspergillus</taxon>
        <taxon>Aspergillus subgen. Circumdati</taxon>
    </lineage>
</organism>
<dbReference type="RefSeq" id="XP_031911789.1">
    <property type="nucleotide sequence ID" value="XM_032055037.1"/>
</dbReference>
<protein>
    <submittedName>
        <fullName evidence="2">Uncharacterized protein</fullName>
    </submittedName>
</protein>
<reference evidence="2 3" key="1">
    <citation type="submission" date="2019-04" db="EMBL/GenBank/DDBJ databases">
        <title>Friends and foes A comparative genomics study of 23 Aspergillus species from section Flavi.</title>
        <authorList>
            <consortium name="DOE Joint Genome Institute"/>
            <person name="Kjaerbolling I."/>
            <person name="Vesth T."/>
            <person name="Frisvad J.C."/>
            <person name="Nybo J.L."/>
            <person name="Theobald S."/>
            <person name="Kildgaard S."/>
            <person name="Isbrandt T."/>
            <person name="Kuo A."/>
            <person name="Sato A."/>
            <person name="Lyhne E.K."/>
            <person name="Kogle M.E."/>
            <person name="Wiebenga A."/>
            <person name="Kun R.S."/>
            <person name="Lubbers R.J."/>
            <person name="Makela M.R."/>
            <person name="Barry K."/>
            <person name="Chovatia M."/>
            <person name="Clum A."/>
            <person name="Daum C."/>
            <person name="Haridas S."/>
            <person name="He G."/>
            <person name="LaButti K."/>
            <person name="Lipzen A."/>
            <person name="Mondo S."/>
            <person name="Riley R."/>
            <person name="Salamov A."/>
            <person name="Simmons B.A."/>
            <person name="Magnuson J.K."/>
            <person name="Henrissat B."/>
            <person name="Mortensen U.H."/>
            <person name="Larsen T.O."/>
            <person name="Devries R.P."/>
            <person name="Grigoriev I.V."/>
            <person name="Machida M."/>
            <person name="Baker S.E."/>
            <person name="Andersen M.R."/>
        </authorList>
    </citation>
    <scope>NUCLEOTIDE SEQUENCE [LARGE SCALE GENOMIC DNA]</scope>
    <source>
        <strain evidence="2 3">CBS 117625</strain>
    </source>
</reference>
<feature type="transmembrane region" description="Helical" evidence="1">
    <location>
        <begin position="27"/>
        <end position="48"/>
    </location>
</feature>
<evidence type="ECO:0000256" key="1">
    <source>
        <dbReference type="SAM" id="Phobius"/>
    </source>
</evidence>
<sequence length="56" mass="6094">MLSFVPHLDPLWGCLRYAYGSIINNRLVILTISTLPSYLLLVAAVVFASTPCSLAV</sequence>
<proteinExistence type="predicted"/>
<dbReference type="AlphaFoldDB" id="A0A5N6SLZ7"/>
<dbReference type="EMBL" id="ML743590">
    <property type="protein sequence ID" value="KAE8135726.1"/>
    <property type="molecule type" value="Genomic_DNA"/>
</dbReference>
<keyword evidence="1" id="KW-0812">Transmembrane</keyword>
<evidence type="ECO:0000313" key="2">
    <source>
        <dbReference type="EMBL" id="KAE8135726.1"/>
    </source>
</evidence>
<keyword evidence="1" id="KW-1133">Transmembrane helix</keyword>
<dbReference type="Proteomes" id="UP000325672">
    <property type="component" value="Unassembled WGS sequence"/>
</dbReference>
<name>A0A5N6SLZ7_ASPPS</name>
<accession>A0A5N6SLZ7</accession>
<keyword evidence="3" id="KW-1185">Reference proteome</keyword>